<name>A0A7S7FR66_LACRG</name>
<organism evidence="8 9">
    <name type="scientific">Lacticaseibacillus rhamnosus (strain ATCC 53103 / LMG 18243 / GG)</name>
    <name type="common">Lactobacillus rhamnosus</name>
    <dbReference type="NCBI Taxonomy" id="568703"/>
    <lineage>
        <taxon>Bacteria</taxon>
        <taxon>Bacillati</taxon>
        <taxon>Bacillota</taxon>
        <taxon>Bacilli</taxon>
        <taxon>Lactobacillales</taxon>
        <taxon>Lactobacillaceae</taxon>
        <taxon>Lacticaseibacillus</taxon>
    </lineage>
</organism>
<keyword evidence="5" id="KW-0808">Transferase</keyword>
<dbReference type="FunFam" id="2.70.70.10:FF:000001">
    <property type="entry name" value="PTS system glucose-specific IIA component"/>
    <property type="match status" value="1"/>
</dbReference>
<dbReference type="RefSeq" id="WP_005688252.1">
    <property type="nucleotide sequence ID" value="NC_013198.1"/>
</dbReference>
<dbReference type="PANTHER" id="PTHR45008">
    <property type="entry name" value="PTS SYSTEM GLUCOSE-SPECIFIC EIIA COMPONENT"/>
    <property type="match status" value="1"/>
</dbReference>
<dbReference type="GO" id="GO:0009401">
    <property type="term" value="P:phosphoenolpyruvate-dependent sugar phosphotransferase system"/>
    <property type="evidence" value="ECO:0007669"/>
    <property type="project" value="UniProtKB-KW"/>
</dbReference>
<dbReference type="Gene3D" id="2.70.70.10">
    <property type="entry name" value="Glucose Permease (Domain IIA)"/>
    <property type="match status" value="1"/>
</dbReference>
<evidence type="ECO:0000313" key="9">
    <source>
        <dbReference type="Proteomes" id="UP000002067"/>
    </source>
</evidence>
<dbReference type="PROSITE" id="PS00371">
    <property type="entry name" value="PTS_EIIA_TYPE_1_HIS"/>
    <property type="match status" value="1"/>
</dbReference>
<evidence type="ECO:0000256" key="2">
    <source>
        <dbReference type="ARBA" id="ARBA00004651"/>
    </source>
</evidence>
<dbReference type="KEGG" id="lrg:LRHM_2598"/>
<evidence type="ECO:0000256" key="3">
    <source>
        <dbReference type="ARBA" id="ARBA00022448"/>
    </source>
</evidence>
<evidence type="ECO:0000256" key="1">
    <source>
        <dbReference type="ARBA" id="ARBA00004496"/>
    </source>
</evidence>
<keyword evidence="4" id="KW-0762">Sugar transport</keyword>
<sequence length="161" mass="16989">MFGLFKKEKRDVFTAPVTGELMPLEALKDGVFSEKMMGDGYAVAPEEGLVYAPISGVISSVFPTKHAIGITSVAGLEVLVHMGLDTVEMDGEPFETKIAAGDEVQAGDVLSQVDIAAIKASNRDPAVVVVFTNMDKVKAFDAIKAGPVAHGDQVTTLTYAD</sequence>
<dbReference type="GO" id="GO:0005737">
    <property type="term" value="C:cytoplasm"/>
    <property type="evidence" value="ECO:0007669"/>
    <property type="project" value="UniProtKB-SubCell"/>
</dbReference>
<evidence type="ECO:0000256" key="7">
    <source>
        <dbReference type="ARBA" id="ARBA00022777"/>
    </source>
</evidence>
<evidence type="ECO:0000256" key="6">
    <source>
        <dbReference type="ARBA" id="ARBA00022683"/>
    </source>
</evidence>
<keyword evidence="3" id="KW-0813">Transport</keyword>
<keyword evidence="7" id="KW-0418">Kinase</keyword>
<dbReference type="EMBL" id="AP011548">
    <property type="protein sequence ID" value="BAI43125.1"/>
    <property type="molecule type" value="Genomic_DNA"/>
</dbReference>
<dbReference type="PROSITE" id="PS51093">
    <property type="entry name" value="PTS_EIIA_TYPE_1"/>
    <property type="match status" value="1"/>
</dbReference>
<keyword evidence="6" id="KW-0598">Phosphotransferase system</keyword>
<dbReference type="GO" id="GO:0016301">
    <property type="term" value="F:kinase activity"/>
    <property type="evidence" value="ECO:0007669"/>
    <property type="project" value="UniProtKB-KW"/>
</dbReference>
<dbReference type="PANTHER" id="PTHR45008:SF1">
    <property type="entry name" value="PTS SYSTEM GLUCOSE-SPECIFIC EIIA COMPONENT"/>
    <property type="match status" value="1"/>
</dbReference>
<dbReference type="Proteomes" id="UP000002067">
    <property type="component" value="Chromosome"/>
</dbReference>
<dbReference type="KEGG" id="lrh:LGG_02705"/>
<protein>
    <submittedName>
        <fullName evidence="8">PTS system transporter subunit IIA</fullName>
    </submittedName>
</protein>
<evidence type="ECO:0000256" key="4">
    <source>
        <dbReference type="ARBA" id="ARBA00022597"/>
    </source>
</evidence>
<accession>A0A7S7FR66</accession>
<dbReference type="InterPro" id="IPR001127">
    <property type="entry name" value="PTS_EIIA_1_perm"/>
</dbReference>
<dbReference type="InterPro" id="IPR050890">
    <property type="entry name" value="PTS_EIIA_component"/>
</dbReference>
<gene>
    <name evidence="8" type="ordered locus">LRHM_2598</name>
</gene>
<dbReference type="InterPro" id="IPR011055">
    <property type="entry name" value="Dup_hybrid_motif"/>
</dbReference>
<dbReference type="Pfam" id="PF00358">
    <property type="entry name" value="PTS_EIIA_1"/>
    <property type="match status" value="1"/>
</dbReference>
<reference evidence="8 9" key="1">
    <citation type="journal article" date="2009" name="J. Bacteriol.">
        <title>Complete genome sequence of the probiotic Lactobacillus rhamnosus ATCC 53103.</title>
        <authorList>
            <person name="Morita H."/>
            <person name="Toh H."/>
            <person name="Oshima K."/>
            <person name="Murakami M."/>
            <person name="Taylor T.D."/>
            <person name="Igimi S."/>
            <person name="Hattori M."/>
        </authorList>
    </citation>
    <scope>NUCLEOTIDE SEQUENCE [LARGE SCALE GENOMIC DNA]</scope>
    <source>
        <strain evidence="9">ATCC 53103 / LMG 18243 / GG [Tokyo]</strain>
    </source>
</reference>
<proteinExistence type="predicted"/>
<evidence type="ECO:0000313" key="8">
    <source>
        <dbReference type="EMBL" id="BAI43125.1"/>
    </source>
</evidence>
<dbReference type="AlphaFoldDB" id="A0A7S7FR66"/>
<comment type="subcellular location">
    <subcellularLocation>
        <location evidence="2">Cell membrane</location>
        <topology evidence="2">Multi-pass membrane protein</topology>
    </subcellularLocation>
    <subcellularLocation>
        <location evidence="1">Cytoplasm</location>
    </subcellularLocation>
</comment>
<dbReference type="NCBIfam" id="TIGR00830">
    <property type="entry name" value="PTBA"/>
    <property type="match status" value="1"/>
</dbReference>
<evidence type="ECO:0000256" key="5">
    <source>
        <dbReference type="ARBA" id="ARBA00022679"/>
    </source>
</evidence>
<dbReference type="SUPFAM" id="SSF51261">
    <property type="entry name" value="Duplicated hybrid motif"/>
    <property type="match status" value="1"/>
</dbReference>
<dbReference type="GO" id="GO:0005886">
    <property type="term" value="C:plasma membrane"/>
    <property type="evidence" value="ECO:0007669"/>
    <property type="project" value="UniProtKB-SubCell"/>
</dbReference>